<name>C5CIH2_KOSOT</name>
<dbReference type="PANTHER" id="PTHR45228">
    <property type="entry name" value="CYCLIC DI-GMP PHOSPHODIESTERASE TM_0186-RELATED"/>
    <property type="match status" value="1"/>
</dbReference>
<dbReference type="InterPro" id="IPR029016">
    <property type="entry name" value="GAF-like_dom_sf"/>
</dbReference>
<dbReference type="InterPro" id="IPR052020">
    <property type="entry name" value="Cyclic_di-GMP/3'3'-cGAMP_PDE"/>
</dbReference>
<dbReference type="Gene3D" id="1.10.3210.10">
    <property type="entry name" value="Hypothetical protein af1432"/>
    <property type="match status" value="1"/>
</dbReference>
<reference evidence="3 4" key="1">
    <citation type="submission" date="2009-06" db="EMBL/GenBank/DDBJ databases">
        <title>Complete sequence of Thermotogales bacterium TBF 19.5.1.</title>
        <authorList>
            <consortium name="US DOE Joint Genome Institute"/>
            <person name="Lucas S."/>
            <person name="Copeland A."/>
            <person name="Lapidus A."/>
            <person name="Glavina del Rio T."/>
            <person name="Tice H."/>
            <person name="Bruce D."/>
            <person name="Goodwin L."/>
            <person name="Pitluck S."/>
            <person name="Chertkov O."/>
            <person name="Brettin T."/>
            <person name="Detter J.C."/>
            <person name="Han C."/>
            <person name="Schmutz J."/>
            <person name="Larimer F."/>
            <person name="Land M."/>
            <person name="Hauser L."/>
            <person name="Kyrpides N."/>
            <person name="Ovchinnikova G."/>
            <person name="Noll K."/>
        </authorList>
    </citation>
    <scope>NUCLEOTIDE SEQUENCE [LARGE SCALE GENOMIC DNA]</scope>
    <source>
        <strain evidence="4">ATCC BAA-1733 / DSM 21960 / TBF 19.5.1</strain>
    </source>
</reference>
<reference evidence="3 4" key="2">
    <citation type="journal article" date="2011" name="J. Bacteriol.">
        <title>Genome Sequence of Kosmotoga olearia Strain TBF 19.5.1, a Thermophilic Bacterium with a Wide Growth Temperature Range, Isolated from the Troll B Oil Platform in the North Sea.</title>
        <authorList>
            <person name="Swithers K.S."/>
            <person name="Dipippo J.L."/>
            <person name="Bruce D.C."/>
            <person name="Detter C."/>
            <person name="Tapia R."/>
            <person name="Han S."/>
            <person name="Goodwin L.A."/>
            <person name="Han J."/>
            <person name="Woyke T."/>
            <person name="Pitluck S."/>
            <person name="Pennacchio L."/>
            <person name="Nolan M."/>
            <person name="Mikhailova N."/>
            <person name="Land M.L."/>
            <person name="Nesbo C.L."/>
            <person name="Gogarten J.P."/>
            <person name="Noll K.M."/>
        </authorList>
    </citation>
    <scope>NUCLEOTIDE SEQUENCE [LARGE SCALE GENOMIC DNA]</scope>
    <source>
        <strain evidence="4">ATCC BAA-1733 / DSM 21960 / TBF 19.5.1</strain>
    </source>
</reference>
<dbReference type="SUPFAM" id="SSF109604">
    <property type="entry name" value="HD-domain/PDEase-like"/>
    <property type="match status" value="1"/>
</dbReference>
<dbReference type="SMART" id="SM00065">
    <property type="entry name" value="GAF"/>
    <property type="match status" value="1"/>
</dbReference>
<dbReference type="eggNOG" id="COG3437">
    <property type="taxonomic scope" value="Bacteria"/>
</dbReference>
<keyword evidence="1" id="KW-1133">Transmembrane helix</keyword>
<dbReference type="eggNOG" id="COG2203">
    <property type="taxonomic scope" value="Bacteria"/>
</dbReference>
<organism evidence="3 4">
    <name type="scientific">Kosmotoga olearia (strain ATCC BAA-1733 / DSM 21960 / TBF 19.5.1)</name>
    <dbReference type="NCBI Taxonomy" id="521045"/>
    <lineage>
        <taxon>Bacteria</taxon>
        <taxon>Thermotogati</taxon>
        <taxon>Thermotogota</taxon>
        <taxon>Thermotogae</taxon>
        <taxon>Kosmotogales</taxon>
        <taxon>Kosmotogaceae</taxon>
        <taxon>Kosmotoga</taxon>
    </lineage>
</organism>
<dbReference type="SUPFAM" id="SSF55781">
    <property type="entry name" value="GAF domain-like"/>
    <property type="match status" value="1"/>
</dbReference>
<dbReference type="KEGG" id="kol:Kole_1133"/>
<sequence>MLLLFGLASLRLAYYEKIANDFSKINAMVLEVGKLHNLYHDSKGQIQEVPEYAETLSKLSKELRELEKYSSQIPITFSSDEMLPLITDEYQYLRFATILKDLQRKVENWVYDRVRFVNKLKNVALYIIIASLGSMVVVLLFIWRSFKHYLEYVQQSMENIDSFLEHEKLKTQLKSTLKETEGVRESTEKIINELKFDKELLNIPTVGTLEDIVPNIFETLNKYVNVDRIAFAFLDELGNVIAETAVSKAGEIRLRSGFVYRLDHTTLSKIIENRHPRIINDLQHYYENVHKSEVTRLILEEGMRSSITVPIFVNHRCIGFFFVNSTKANFFTEENASRIERFVRIIKGLIYNSYINQELIATTARTFADIVEKKDLETGEHLTRVSMYSYLIASRLAKDDDRLTPKFIREVLWFSPLHDIGKVGIPDKILLKPGKLTKEEFEIMKTHVIIGEGVLQKMSKNLISKVGIDFMKTARDVIIGHHEKWDGSGYPYGLKGEQIPLAGRIVAVADVFDALTSRRPYKPAFKFETALKMLRQDRGKRFDPVVLDAFFDVLDEVKRTYELHQDKDR</sequence>
<dbReference type="CDD" id="cd00077">
    <property type="entry name" value="HDc"/>
    <property type="match status" value="1"/>
</dbReference>
<proteinExistence type="predicted"/>
<protein>
    <submittedName>
        <fullName evidence="3">Metal dependent phosphohydrolase</fullName>
    </submittedName>
</protein>
<evidence type="ECO:0000313" key="3">
    <source>
        <dbReference type="EMBL" id="ACR79835.1"/>
    </source>
</evidence>
<feature type="transmembrane region" description="Helical" evidence="1">
    <location>
        <begin position="123"/>
        <end position="143"/>
    </location>
</feature>
<dbReference type="PANTHER" id="PTHR45228:SF8">
    <property type="entry name" value="TWO-COMPONENT RESPONSE REGULATOR-RELATED"/>
    <property type="match status" value="1"/>
</dbReference>
<dbReference type="EMBL" id="CP001634">
    <property type="protein sequence ID" value="ACR79835.1"/>
    <property type="molecule type" value="Genomic_DNA"/>
</dbReference>
<dbReference type="InterPro" id="IPR003018">
    <property type="entry name" value="GAF"/>
</dbReference>
<dbReference type="AlphaFoldDB" id="C5CIH2"/>
<dbReference type="STRING" id="521045.Kole_1133"/>
<gene>
    <name evidence="3" type="ordered locus">Kole_1133</name>
</gene>
<evidence type="ECO:0000259" key="2">
    <source>
        <dbReference type="PROSITE" id="PS51832"/>
    </source>
</evidence>
<dbReference type="PROSITE" id="PS51832">
    <property type="entry name" value="HD_GYP"/>
    <property type="match status" value="1"/>
</dbReference>
<dbReference type="Proteomes" id="UP000002382">
    <property type="component" value="Chromosome"/>
</dbReference>
<dbReference type="HOGENOM" id="CLU_000445_92_13_0"/>
<keyword evidence="4" id="KW-1185">Reference proteome</keyword>
<dbReference type="Pfam" id="PF01590">
    <property type="entry name" value="GAF"/>
    <property type="match status" value="1"/>
</dbReference>
<evidence type="ECO:0000313" key="4">
    <source>
        <dbReference type="Proteomes" id="UP000002382"/>
    </source>
</evidence>
<dbReference type="Pfam" id="PF13487">
    <property type="entry name" value="HD_5"/>
    <property type="match status" value="1"/>
</dbReference>
<accession>C5CIH2</accession>
<keyword evidence="1" id="KW-0812">Transmembrane</keyword>
<dbReference type="InterPro" id="IPR037522">
    <property type="entry name" value="HD_GYP_dom"/>
</dbReference>
<dbReference type="Gene3D" id="3.30.450.40">
    <property type="match status" value="1"/>
</dbReference>
<keyword evidence="1" id="KW-0472">Membrane</keyword>
<dbReference type="SMART" id="SM00471">
    <property type="entry name" value="HDc"/>
    <property type="match status" value="1"/>
</dbReference>
<evidence type="ECO:0000256" key="1">
    <source>
        <dbReference type="SAM" id="Phobius"/>
    </source>
</evidence>
<feature type="domain" description="HD-GYP" evidence="2">
    <location>
        <begin position="356"/>
        <end position="566"/>
    </location>
</feature>
<dbReference type="InterPro" id="IPR003607">
    <property type="entry name" value="HD/PDEase_dom"/>
</dbReference>